<gene>
    <name evidence="2" type="ORF">LOAG_00561</name>
</gene>
<sequence length="205" mass="24199">MIFSFYLNANKNEANRIYSMTLEIFFKVWINMRQHVIGQQNSDKLIIYWLERHTMELQAAPITLLFDMSSCCLQNMDLDLIKFIVRSCKYYYPSCLTSLLIFENPGLLKASWILLRTWMSPEMQRLLQYVRRSSLSAHVPLPYIPKRYGGQIQKNEKNLDDLGYGFLNCLPFVYLEIQPCMDSELVALPHHLEMLEVNWANCKKI</sequence>
<reference evidence="2" key="1">
    <citation type="submission" date="2012-04" db="EMBL/GenBank/DDBJ databases">
        <title>The Genome Sequence of Loa loa.</title>
        <authorList>
            <consortium name="The Broad Institute Genome Sequencing Platform"/>
            <consortium name="Broad Institute Genome Sequencing Center for Infectious Disease"/>
            <person name="Nutman T.B."/>
            <person name="Fink D.L."/>
            <person name="Russ C."/>
            <person name="Young S."/>
            <person name="Zeng Q."/>
            <person name="Gargeya S."/>
            <person name="Alvarado L."/>
            <person name="Berlin A."/>
            <person name="Chapman S.B."/>
            <person name="Chen Z."/>
            <person name="Freedman E."/>
            <person name="Gellesch M."/>
            <person name="Goldberg J."/>
            <person name="Griggs A."/>
            <person name="Gujja S."/>
            <person name="Heilman E.R."/>
            <person name="Heiman D."/>
            <person name="Howarth C."/>
            <person name="Mehta T."/>
            <person name="Neiman D."/>
            <person name="Pearson M."/>
            <person name="Roberts A."/>
            <person name="Saif S."/>
            <person name="Shea T."/>
            <person name="Shenoy N."/>
            <person name="Sisk P."/>
            <person name="Stolte C."/>
            <person name="Sykes S."/>
            <person name="White J."/>
            <person name="Yandava C."/>
            <person name="Haas B."/>
            <person name="Henn M.R."/>
            <person name="Nusbaum C."/>
            <person name="Birren B."/>
        </authorList>
    </citation>
    <scope>NUCLEOTIDE SEQUENCE [LARGE SCALE GENOMIC DNA]</scope>
</reference>
<dbReference type="InterPro" id="IPR053012">
    <property type="entry name" value="ER-organelle_contact"/>
</dbReference>
<proteinExistence type="predicted"/>
<dbReference type="InterPro" id="IPR036865">
    <property type="entry name" value="CRAL-TRIO_dom_sf"/>
</dbReference>
<evidence type="ECO:0000259" key="1">
    <source>
        <dbReference type="PROSITE" id="PS50191"/>
    </source>
</evidence>
<protein>
    <recommendedName>
        <fullName evidence="1">CRAL-TRIO domain-containing protein</fullName>
    </recommendedName>
</protein>
<dbReference type="GO" id="GO:0140284">
    <property type="term" value="C:endoplasmic reticulum-endosome membrane contact site"/>
    <property type="evidence" value="ECO:0007669"/>
    <property type="project" value="TreeGrafter"/>
</dbReference>
<dbReference type="PROSITE" id="PS50191">
    <property type="entry name" value="CRAL_TRIO"/>
    <property type="match status" value="1"/>
</dbReference>
<dbReference type="PANTHER" id="PTHR46384">
    <property type="entry name" value="MOTILE SPERM DOMAIN-CONTAINING PROTEIN 2"/>
    <property type="match status" value="1"/>
</dbReference>
<dbReference type="GeneID" id="9937929"/>
<dbReference type="InParanoid" id="A0A1S0UB55"/>
<organism evidence="2">
    <name type="scientific">Loa loa</name>
    <name type="common">Eye worm</name>
    <name type="synonym">Filaria loa</name>
    <dbReference type="NCBI Taxonomy" id="7209"/>
    <lineage>
        <taxon>Eukaryota</taxon>
        <taxon>Metazoa</taxon>
        <taxon>Ecdysozoa</taxon>
        <taxon>Nematoda</taxon>
        <taxon>Chromadorea</taxon>
        <taxon>Rhabditida</taxon>
        <taxon>Spirurina</taxon>
        <taxon>Spiruromorpha</taxon>
        <taxon>Filarioidea</taxon>
        <taxon>Onchocercidae</taxon>
        <taxon>Loa</taxon>
    </lineage>
</organism>
<evidence type="ECO:0000313" key="2">
    <source>
        <dbReference type="EMBL" id="EFO27924.2"/>
    </source>
</evidence>
<dbReference type="Pfam" id="PF00650">
    <property type="entry name" value="CRAL_TRIO"/>
    <property type="match status" value="1"/>
</dbReference>
<dbReference type="GO" id="GO:0012505">
    <property type="term" value="C:endomembrane system"/>
    <property type="evidence" value="ECO:0007669"/>
    <property type="project" value="TreeGrafter"/>
</dbReference>
<dbReference type="SUPFAM" id="SSF52087">
    <property type="entry name" value="CRAL/TRIO domain"/>
    <property type="match status" value="1"/>
</dbReference>
<dbReference type="AlphaFoldDB" id="A0A1S0UB55"/>
<dbReference type="KEGG" id="loa:LOAG_00561"/>
<dbReference type="InterPro" id="IPR001251">
    <property type="entry name" value="CRAL-TRIO_dom"/>
</dbReference>
<dbReference type="Gene3D" id="3.40.525.10">
    <property type="entry name" value="CRAL-TRIO lipid binding domain"/>
    <property type="match status" value="1"/>
</dbReference>
<dbReference type="OrthoDB" id="407959at2759"/>
<accession>A0A1S0UB55</accession>
<dbReference type="PANTHER" id="PTHR46384:SF1">
    <property type="entry name" value="MOTILE SPERM DOMAIN-CONTAINING PROTEIN 2"/>
    <property type="match status" value="1"/>
</dbReference>
<name>A0A1S0UB55_LOALO</name>
<dbReference type="RefSeq" id="XP_020304069.1">
    <property type="nucleotide sequence ID" value="XM_020445475.1"/>
</dbReference>
<feature type="domain" description="CRAL-TRIO" evidence="1">
    <location>
        <begin position="59"/>
        <end position="156"/>
    </location>
</feature>
<dbReference type="CTD" id="9937929"/>
<dbReference type="CDD" id="cd00170">
    <property type="entry name" value="SEC14"/>
    <property type="match status" value="1"/>
</dbReference>
<dbReference type="EMBL" id="JH712120">
    <property type="protein sequence ID" value="EFO27924.2"/>
    <property type="molecule type" value="Genomic_DNA"/>
</dbReference>